<dbReference type="EMBL" id="GAIX01008143">
    <property type="protein sequence ID" value="JAA84417.1"/>
    <property type="molecule type" value="Transcribed_RNA"/>
</dbReference>
<protein>
    <submittedName>
        <fullName evidence="2">Uncharacterized protein</fullName>
    </submittedName>
</protein>
<feature type="region of interest" description="Disordered" evidence="1">
    <location>
        <begin position="1"/>
        <end position="20"/>
    </location>
</feature>
<accession>S4PVQ2</accession>
<organism evidence="2">
    <name type="scientific">Pararge aegeria</name>
    <name type="common">speckled wood butterfly</name>
    <dbReference type="NCBI Taxonomy" id="116150"/>
    <lineage>
        <taxon>Eukaryota</taxon>
        <taxon>Metazoa</taxon>
        <taxon>Ecdysozoa</taxon>
        <taxon>Arthropoda</taxon>
        <taxon>Hexapoda</taxon>
        <taxon>Insecta</taxon>
        <taxon>Pterygota</taxon>
        <taxon>Neoptera</taxon>
        <taxon>Endopterygota</taxon>
        <taxon>Lepidoptera</taxon>
        <taxon>Glossata</taxon>
        <taxon>Ditrysia</taxon>
        <taxon>Papilionoidea</taxon>
        <taxon>Nymphalidae</taxon>
        <taxon>Satyrinae</taxon>
        <taxon>Satyrini</taxon>
        <taxon>Parargina</taxon>
        <taxon>Pararge</taxon>
    </lineage>
</organism>
<reference evidence="2" key="2">
    <citation type="submission" date="2013-05" db="EMBL/GenBank/DDBJ databases">
        <authorList>
            <person name="Carter J.-M."/>
            <person name="Baker S.C."/>
            <person name="Pink R."/>
            <person name="Carter D.R.F."/>
            <person name="Collins A."/>
            <person name="Tomlin J."/>
            <person name="Gibbs M."/>
            <person name="Breuker C.J."/>
        </authorList>
    </citation>
    <scope>NUCLEOTIDE SEQUENCE</scope>
    <source>
        <tissue evidence="2">Ovary</tissue>
    </source>
</reference>
<dbReference type="AlphaFoldDB" id="S4PVQ2"/>
<name>S4PVQ2_9NEOP</name>
<evidence type="ECO:0000313" key="2">
    <source>
        <dbReference type="EMBL" id="JAA84417.1"/>
    </source>
</evidence>
<proteinExistence type="predicted"/>
<reference evidence="2" key="1">
    <citation type="journal article" date="2013" name="BMC Genomics">
        <title>Unscrambling butterfly oogenesis.</title>
        <authorList>
            <person name="Carter J.M."/>
            <person name="Baker S.C."/>
            <person name="Pink R."/>
            <person name="Carter D.R."/>
            <person name="Collins A."/>
            <person name="Tomlin J."/>
            <person name="Gibbs M."/>
            <person name="Breuker C.J."/>
        </authorList>
    </citation>
    <scope>NUCLEOTIDE SEQUENCE</scope>
    <source>
        <tissue evidence="2">Ovary</tissue>
    </source>
</reference>
<sequence>MPCGNGRSEYSRHHHSSSRGCLTRRLWRMYWRTDSSILRASSTIYCDQPVCLPSLVIMAIPSLLSLVQQRTVIDDLRYTRIYLV</sequence>
<evidence type="ECO:0000256" key="1">
    <source>
        <dbReference type="SAM" id="MobiDB-lite"/>
    </source>
</evidence>